<keyword evidence="7" id="KW-1185">Reference proteome</keyword>
<gene>
    <name evidence="5" type="ORF">BTN92_12505</name>
    <name evidence="2" type="ORF">EM151A_2063</name>
    <name evidence="3" type="ORF">EMU01_21800</name>
    <name evidence="4" type="ORF">HI921_02700</name>
</gene>
<dbReference type="SMART" id="SM00966">
    <property type="entry name" value="SpoVT_AbrB"/>
    <property type="match status" value="1"/>
</dbReference>
<keyword evidence="4" id="KW-0238">DNA-binding</keyword>
<reference evidence="4 9" key="4">
    <citation type="submission" date="2020-04" db="EMBL/GenBank/DDBJ databases">
        <authorList>
            <person name="Abaymova A."/>
            <person name="Teymurazov M."/>
            <person name="Tazyna O."/>
            <person name="Chatushin Y."/>
            <person name="Svetoch E."/>
            <person name="Pereligyn V."/>
            <person name="Pohylenko V."/>
            <person name="Platonov M."/>
            <person name="Kartsev N."/>
            <person name="Skryabin Y."/>
            <person name="Sizova A."/>
            <person name="Solomentsev V."/>
            <person name="Kislichkina A."/>
            <person name="Bogun A."/>
        </authorList>
    </citation>
    <scope>NUCLEOTIDE SEQUENCE [LARGE SCALE GENOMIC DNA]</scope>
    <source>
        <strain evidence="4">SCPM-O-B-8398</strain>
        <strain evidence="9">SCPM-O-B-8398 (E28)</strain>
    </source>
</reference>
<reference evidence="2 8" key="2">
    <citation type="submission" date="2019-07" db="EMBL/GenBank/DDBJ databases">
        <title>antibiotic susceptibility of plant-derived lactic acid bacteria.</title>
        <authorList>
            <person name="Sugiyama M."/>
            <person name="Noda M."/>
        </authorList>
    </citation>
    <scope>NUCLEOTIDE SEQUENCE [LARGE SCALE GENOMIC DNA]</scope>
    <source>
        <strain evidence="2 8">15-1A</strain>
    </source>
</reference>
<dbReference type="GeneID" id="60998238"/>
<dbReference type="Proteomes" id="UP000321175">
    <property type="component" value="Unassembled WGS sequence"/>
</dbReference>
<dbReference type="NCBIfam" id="TIGR01439">
    <property type="entry name" value="lp_hng_hel_AbrB"/>
    <property type="match status" value="1"/>
</dbReference>
<dbReference type="Proteomes" id="UP000557857">
    <property type="component" value="Unassembled WGS sequence"/>
</dbReference>
<feature type="domain" description="SpoVT-AbrB" evidence="1">
    <location>
        <begin position="9"/>
        <end position="51"/>
    </location>
</feature>
<evidence type="ECO:0000313" key="6">
    <source>
        <dbReference type="Proteomes" id="UP000189299"/>
    </source>
</evidence>
<dbReference type="Gene3D" id="2.10.260.10">
    <property type="match status" value="1"/>
</dbReference>
<evidence type="ECO:0000313" key="3">
    <source>
        <dbReference type="EMBL" id="GEL81036.1"/>
    </source>
</evidence>
<dbReference type="EMBL" id="AP019810">
    <property type="protein sequence ID" value="BBM15254.1"/>
    <property type="molecule type" value="Genomic_DNA"/>
</dbReference>
<accession>A0A1L8V060</accession>
<dbReference type="Proteomes" id="UP000509460">
    <property type="component" value="Chromosome"/>
</dbReference>
<dbReference type="SUPFAM" id="SSF89447">
    <property type="entry name" value="AbrB/MazE/MraZ-like"/>
    <property type="match status" value="1"/>
</dbReference>
<protein>
    <submittedName>
        <fullName evidence="5">AbrB family transcriptional regulator</fullName>
    </submittedName>
    <submittedName>
        <fullName evidence="4">AbrB/MazE/SpoVT family DNA-binding domain-containing protein</fullName>
    </submittedName>
</protein>
<reference evidence="5 6" key="1">
    <citation type="submission" date="2016-12" db="EMBL/GenBank/DDBJ databases">
        <authorList>
            <person name="Song W.-J."/>
            <person name="Kurnit D.M."/>
        </authorList>
    </citation>
    <scope>NUCLEOTIDE SEQUENCE [LARGE SCALE GENOMIC DNA]</scope>
    <source>
        <strain evidence="5 6">CGB1038-1_S1</strain>
    </source>
</reference>
<dbReference type="RefSeq" id="WP_023519079.1">
    <property type="nucleotide sequence ID" value="NZ_AP019810.1"/>
</dbReference>
<dbReference type="Pfam" id="PF04014">
    <property type="entry name" value="MazE_antitoxin"/>
    <property type="match status" value="1"/>
</dbReference>
<dbReference type="InterPro" id="IPR037914">
    <property type="entry name" value="SpoVT-AbrB_sf"/>
</dbReference>
<dbReference type="AlphaFoldDB" id="A0A1L8V060"/>
<dbReference type="EMBL" id="BJWA01000016">
    <property type="protein sequence ID" value="GEL81036.1"/>
    <property type="molecule type" value="Genomic_DNA"/>
</dbReference>
<evidence type="ECO:0000313" key="8">
    <source>
        <dbReference type="Proteomes" id="UP000509460"/>
    </source>
</evidence>
<sequence>MDKKVQVSAKMTSKNQITVPKSVRQTLGLKENQKVIFEFTPEDELKGTSEKTIMAYEDFWNNELVVMEEHASDDTEIVDFGEDVGEEKIEW</sequence>
<evidence type="ECO:0000313" key="9">
    <source>
        <dbReference type="Proteomes" id="UP000557857"/>
    </source>
</evidence>
<evidence type="ECO:0000313" key="7">
    <source>
        <dbReference type="Proteomes" id="UP000321175"/>
    </source>
</evidence>
<dbReference type="EMBL" id="MSTR01000013">
    <property type="protein sequence ID" value="ONN41668.1"/>
    <property type="molecule type" value="Genomic_DNA"/>
</dbReference>
<evidence type="ECO:0000313" key="2">
    <source>
        <dbReference type="EMBL" id="BBM15254.1"/>
    </source>
</evidence>
<dbReference type="OrthoDB" id="9811597at2"/>
<reference evidence="3 7" key="3">
    <citation type="submission" date="2019-07" db="EMBL/GenBank/DDBJ databases">
        <title>Whole genome shotgun sequence of Enterococcus mundtii NBRC 100490.</title>
        <authorList>
            <person name="Hosoyama A."/>
            <person name="Uohara A."/>
            <person name="Ohji S."/>
            <person name="Ichikawa N."/>
        </authorList>
    </citation>
    <scope>NUCLEOTIDE SEQUENCE [LARGE SCALE GENOMIC DNA]</scope>
    <source>
        <strain evidence="3 7">NBRC 100490</strain>
    </source>
</reference>
<dbReference type="GO" id="GO:0003677">
    <property type="term" value="F:DNA binding"/>
    <property type="evidence" value="ECO:0007669"/>
    <property type="project" value="UniProtKB-KW"/>
</dbReference>
<proteinExistence type="predicted"/>
<dbReference type="InterPro" id="IPR007159">
    <property type="entry name" value="SpoVT-AbrB_dom"/>
</dbReference>
<dbReference type="Proteomes" id="UP000189299">
    <property type="component" value="Unassembled WGS sequence"/>
</dbReference>
<evidence type="ECO:0000313" key="4">
    <source>
        <dbReference type="EMBL" id="NMP57381.1"/>
    </source>
</evidence>
<evidence type="ECO:0000259" key="1">
    <source>
        <dbReference type="SMART" id="SM00966"/>
    </source>
</evidence>
<organism evidence="5 6">
    <name type="scientific">Enterococcus mundtii</name>
    <dbReference type="NCBI Taxonomy" id="53346"/>
    <lineage>
        <taxon>Bacteria</taxon>
        <taxon>Bacillati</taxon>
        <taxon>Bacillota</taxon>
        <taxon>Bacilli</taxon>
        <taxon>Lactobacillales</taxon>
        <taxon>Enterococcaceae</taxon>
        <taxon>Enterococcus</taxon>
    </lineage>
</organism>
<dbReference type="EMBL" id="JABCAG010000004">
    <property type="protein sequence ID" value="NMP57381.1"/>
    <property type="molecule type" value="Genomic_DNA"/>
</dbReference>
<name>A0A1L8V060_ENTMU</name>
<evidence type="ECO:0000313" key="5">
    <source>
        <dbReference type="EMBL" id="ONN41668.1"/>
    </source>
</evidence>
<dbReference type="STRING" id="53346.A5802_002764"/>